<evidence type="ECO:0000256" key="2">
    <source>
        <dbReference type="ARBA" id="ARBA00006275"/>
    </source>
</evidence>
<dbReference type="InterPro" id="IPR033985">
    <property type="entry name" value="SusD-like_N"/>
</dbReference>
<comment type="similarity">
    <text evidence="2">Belongs to the SusD family.</text>
</comment>
<dbReference type="InterPro" id="IPR011990">
    <property type="entry name" value="TPR-like_helical_dom_sf"/>
</dbReference>
<organism evidence="8 9">
    <name type="scientific">Arachidicoccus ginsenosidivorans</name>
    <dbReference type="NCBI Taxonomy" id="496057"/>
    <lineage>
        <taxon>Bacteria</taxon>
        <taxon>Pseudomonadati</taxon>
        <taxon>Bacteroidota</taxon>
        <taxon>Chitinophagia</taxon>
        <taxon>Chitinophagales</taxon>
        <taxon>Chitinophagaceae</taxon>
        <taxon>Arachidicoccus</taxon>
    </lineage>
</organism>
<dbReference type="Gene3D" id="1.25.40.390">
    <property type="match status" value="1"/>
</dbReference>
<keyword evidence="9" id="KW-1185">Reference proteome</keyword>
<dbReference type="AlphaFoldDB" id="A0A5B8VJX4"/>
<evidence type="ECO:0000256" key="3">
    <source>
        <dbReference type="ARBA" id="ARBA00022729"/>
    </source>
</evidence>
<feature type="domain" description="RagB/SusD" evidence="6">
    <location>
        <begin position="362"/>
        <end position="516"/>
    </location>
</feature>
<dbReference type="RefSeq" id="WP_146780871.1">
    <property type="nucleotide sequence ID" value="NZ_CP042434.1"/>
</dbReference>
<protein>
    <submittedName>
        <fullName evidence="8">RagB/SusD family nutrient uptake outer membrane protein</fullName>
    </submittedName>
</protein>
<evidence type="ECO:0000256" key="4">
    <source>
        <dbReference type="ARBA" id="ARBA00023136"/>
    </source>
</evidence>
<evidence type="ECO:0000313" key="8">
    <source>
        <dbReference type="EMBL" id="QEC71493.1"/>
    </source>
</evidence>
<proteinExistence type="inferred from homology"/>
<dbReference type="SUPFAM" id="SSF48452">
    <property type="entry name" value="TPR-like"/>
    <property type="match status" value="1"/>
</dbReference>
<evidence type="ECO:0000259" key="6">
    <source>
        <dbReference type="Pfam" id="PF07980"/>
    </source>
</evidence>
<dbReference type="Proteomes" id="UP000321291">
    <property type="component" value="Chromosome"/>
</dbReference>
<dbReference type="Pfam" id="PF14322">
    <property type="entry name" value="SusD-like_3"/>
    <property type="match status" value="1"/>
</dbReference>
<reference evidence="8 9" key="1">
    <citation type="journal article" date="2017" name="Int. J. Syst. Evol. Microbiol.">
        <title>Arachidicoccus ginsenosidivorans sp. nov., with ginsenoside-converting activity isolated from ginseng cultivating soil.</title>
        <authorList>
            <person name="Siddiqi M.Z."/>
            <person name="Aslam Z."/>
            <person name="Im W.T."/>
        </authorList>
    </citation>
    <scope>NUCLEOTIDE SEQUENCE [LARGE SCALE GENOMIC DNA]</scope>
    <source>
        <strain evidence="8 9">Gsoil 809</strain>
    </source>
</reference>
<sequence length="518" mass="58809">MKRNIIPYSLFIALLFGCISCNKFLDREPETALTQQQVYSKLENIEPLLSGLLTNWRDIHKDRGGFVFQLGTDETQQGAYQVMTDPDQSALDKYGSYLAASNNALTGQWNPRWPIVSAAAQAVFALENLKDSSNGGKRKELLGEASFIRAAMMFELTQYWGRIPIIDAAKLNELGTGRQPLKDIYTQITTDLTTAVEDLPETQADKKNITKYAALSLLGKVYLYAPDSSGFRDFNKAAGYFKQVIDSHKYQLVANFADLFDPSKPNSTESIYEFQFNNVYPDNNQIQWQMGSRALANIDGNCYFGGYDLLVPTKYCYSDKKDGGIWETGDVRKDASIRYDFTYHDSIHPTIPAGFGGDELDPHVKKYEDPRTQGVLSFWYSGKDVFYLRYADILLNYAECLNELGNTADAVAIVNDQVRKRAFGGTLPDADRWSASMSQEEFRTQILDERMRELCFEGWRRMDLIRSGKFVDLIKARNKWAKESGTIQTYNELYPIPLTEILQNSDIPDTDQNPGYNH</sequence>
<keyword evidence="4" id="KW-0472">Membrane</keyword>
<name>A0A5B8VJX4_9BACT</name>
<keyword evidence="3" id="KW-0732">Signal</keyword>
<evidence type="ECO:0000256" key="1">
    <source>
        <dbReference type="ARBA" id="ARBA00004442"/>
    </source>
</evidence>
<dbReference type="EMBL" id="CP042434">
    <property type="protein sequence ID" value="QEC71493.1"/>
    <property type="molecule type" value="Genomic_DNA"/>
</dbReference>
<dbReference type="InterPro" id="IPR012944">
    <property type="entry name" value="SusD_RagB_dom"/>
</dbReference>
<evidence type="ECO:0000259" key="7">
    <source>
        <dbReference type="Pfam" id="PF14322"/>
    </source>
</evidence>
<feature type="domain" description="SusD-like N-terminal" evidence="7">
    <location>
        <begin position="23"/>
        <end position="223"/>
    </location>
</feature>
<dbReference type="GO" id="GO:0009279">
    <property type="term" value="C:cell outer membrane"/>
    <property type="evidence" value="ECO:0007669"/>
    <property type="project" value="UniProtKB-SubCell"/>
</dbReference>
<dbReference type="Pfam" id="PF07980">
    <property type="entry name" value="SusD_RagB"/>
    <property type="match status" value="1"/>
</dbReference>
<evidence type="ECO:0000256" key="5">
    <source>
        <dbReference type="ARBA" id="ARBA00023237"/>
    </source>
</evidence>
<dbReference type="PROSITE" id="PS51257">
    <property type="entry name" value="PROKAR_LIPOPROTEIN"/>
    <property type="match status" value="1"/>
</dbReference>
<gene>
    <name evidence="8" type="ORF">FSB73_07225</name>
</gene>
<evidence type="ECO:0000313" key="9">
    <source>
        <dbReference type="Proteomes" id="UP000321291"/>
    </source>
</evidence>
<accession>A0A5B8VJX4</accession>
<dbReference type="KEGG" id="agi:FSB73_07225"/>
<comment type="subcellular location">
    <subcellularLocation>
        <location evidence="1">Cell outer membrane</location>
    </subcellularLocation>
</comment>
<dbReference type="CDD" id="cd08977">
    <property type="entry name" value="SusD"/>
    <property type="match status" value="1"/>
</dbReference>
<dbReference type="OrthoDB" id="1016139at2"/>
<keyword evidence="5" id="KW-0998">Cell outer membrane</keyword>